<sequence length="224" mass="25773">MPDEWSDQQFAEDWDSGGATKHPVRKEHLDILLSIISSNYSSGKYILDLGYGSGQVEEMIYQRIPDARIVGTDNSDVMIRLSKKRLGDKFSKLTVINHGLENVESLKLPKVNYQYVISVQALHHLKHDQQKDIFKFAYNTLEIGGSFIFIDRIALDIKTFEKPYKAIYENMFGKAFEEYVKDIAQKEDYPASPEEHIAWLERIGFKATCLNKKFDRAFIVGIKA</sequence>
<dbReference type="InterPro" id="IPR029063">
    <property type="entry name" value="SAM-dependent_MTases_sf"/>
</dbReference>
<dbReference type="Gene3D" id="3.40.50.150">
    <property type="entry name" value="Vaccinia Virus protein VP39"/>
    <property type="match status" value="1"/>
</dbReference>
<dbReference type="PANTHER" id="PTHR43861">
    <property type="entry name" value="TRANS-ACONITATE 2-METHYLTRANSFERASE-RELATED"/>
    <property type="match status" value="1"/>
</dbReference>
<dbReference type="GO" id="GO:0008168">
    <property type="term" value="F:methyltransferase activity"/>
    <property type="evidence" value="ECO:0007669"/>
    <property type="project" value="UniProtKB-KW"/>
</dbReference>
<feature type="region of interest" description="Disordered" evidence="2">
    <location>
        <begin position="1"/>
        <end position="21"/>
    </location>
</feature>
<evidence type="ECO:0000256" key="2">
    <source>
        <dbReference type="SAM" id="MobiDB-lite"/>
    </source>
</evidence>
<dbReference type="Proteomes" id="UP000034032">
    <property type="component" value="Unassembled WGS sequence"/>
</dbReference>
<dbReference type="AlphaFoldDB" id="A0A0G1KFN0"/>
<dbReference type="Pfam" id="PF13649">
    <property type="entry name" value="Methyltransf_25"/>
    <property type="match status" value="1"/>
</dbReference>
<evidence type="ECO:0000313" key="5">
    <source>
        <dbReference type="Proteomes" id="UP000034032"/>
    </source>
</evidence>
<reference evidence="4 5" key="1">
    <citation type="journal article" date="2015" name="Nature">
        <title>rRNA introns, odd ribosomes, and small enigmatic genomes across a large radiation of phyla.</title>
        <authorList>
            <person name="Brown C.T."/>
            <person name="Hug L.A."/>
            <person name="Thomas B.C."/>
            <person name="Sharon I."/>
            <person name="Castelle C.J."/>
            <person name="Singh A."/>
            <person name="Wilkins M.J."/>
            <person name="Williams K.H."/>
            <person name="Banfield J.F."/>
        </authorList>
    </citation>
    <scope>NUCLEOTIDE SEQUENCE [LARGE SCALE GENOMIC DNA]</scope>
</reference>
<organism evidence="4 5">
    <name type="scientific">Candidatus Yanofskybacteria bacterium GW2011_GWA2_44_9</name>
    <dbReference type="NCBI Taxonomy" id="1619025"/>
    <lineage>
        <taxon>Bacteria</taxon>
        <taxon>Candidatus Yanofskyibacteriota</taxon>
    </lineage>
</organism>
<name>A0A0G1KFN0_9BACT</name>
<gene>
    <name evidence="4" type="ORF">UW79_C0008G0022</name>
</gene>
<keyword evidence="4" id="KW-0489">Methyltransferase</keyword>
<proteinExistence type="predicted"/>
<comment type="caution">
    <text evidence="4">The sequence shown here is derived from an EMBL/GenBank/DDBJ whole genome shotgun (WGS) entry which is preliminary data.</text>
</comment>
<feature type="domain" description="Methyltransferase" evidence="3">
    <location>
        <begin position="46"/>
        <end position="145"/>
    </location>
</feature>
<evidence type="ECO:0000313" key="4">
    <source>
        <dbReference type="EMBL" id="KKT82358.1"/>
    </source>
</evidence>
<dbReference type="GO" id="GO:0032259">
    <property type="term" value="P:methylation"/>
    <property type="evidence" value="ECO:0007669"/>
    <property type="project" value="UniProtKB-KW"/>
</dbReference>
<dbReference type="EMBL" id="LCJR01000008">
    <property type="protein sequence ID" value="KKT82358.1"/>
    <property type="molecule type" value="Genomic_DNA"/>
</dbReference>
<evidence type="ECO:0000256" key="1">
    <source>
        <dbReference type="ARBA" id="ARBA00022679"/>
    </source>
</evidence>
<dbReference type="CDD" id="cd02440">
    <property type="entry name" value="AdoMet_MTases"/>
    <property type="match status" value="1"/>
</dbReference>
<evidence type="ECO:0000259" key="3">
    <source>
        <dbReference type="Pfam" id="PF13649"/>
    </source>
</evidence>
<keyword evidence="1 4" id="KW-0808">Transferase</keyword>
<protein>
    <submittedName>
        <fullName evidence="4">Methyltransferase type 12</fullName>
    </submittedName>
</protein>
<accession>A0A0G1KFN0</accession>
<dbReference type="SUPFAM" id="SSF53335">
    <property type="entry name" value="S-adenosyl-L-methionine-dependent methyltransferases"/>
    <property type="match status" value="1"/>
</dbReference>
<feature type="compositionally biased region" description="Acidic residues" evidence="2">
    <location>
        <begin position="1"/>
        <end position="15"/>
    </location>
</feature>
<dbReference type="InterPro" id="IPR041698">
    <property type="entry name" value="Methyltransf_25"/>
</dbReference>